<dbReference type="Proteomes" id="UP001256547">
    <property type="component" value="Unassembled WGS sequence"/>
</dbReference>
<dbReference type="RefSeq" id="WP_137604263.1">
    <property type="nucleotide sequence ID" value="NZ_JARPYR010000018.1"/>
</dbReference>
<comment type="caution">
    <text evidence="2">The sequence shown here is derived from an EMBL/GenBank/DDBJ whole genome shotgun (WGS) entry which is preliminary data.</text>
</comment>
<dbReference type="EMBL" id="JARPYT010000017">
    <property type="protein sequence ID" value="MDT2638009.1"/>
    <property type="molecule type" value="Genomic_DNA"/>
</dbReference>
<keyword evidence="4" id="KW-1185">Reference proteome</keyword>
<dbReference type="AlphaFoldDB" id="A0AAW8TMX3"/>
<gene>
    <name evidence="2" type="ORF">P7D36_10945</name>
    <name evidence="1" type="ORF">P7D39_09475</name>
</gene>
<dbReference type="Proteomes" id="UP001245561">
    <property type="component" value="Unassembled WGS sequence"/>
</dbReference>
<proteinExistence type="predicted"/>
<reference evidence="2 4" key="1">
    <citation type="submission" date="2023-03" db="EMBL/GenBank/DDBJ databases">
        <authorList>
            <person name="Shen W."/>
            <person name="Cai J."/>
        </authorList>
    </citation>
    <scope>NUCLEOTIDE SEQUENCE</scope>
    <source>
        <strain evidence="2">P55-2</strain>
        <strain evidence="1 4">P72-2</strain>
    </source>
</reference>
<organism evidence="2 3">
    <name type="scientific">Enterococcus dongliensis</name>
    <dbReference type="NCBI Taxonomy" id="2559925"/>
    <lineage>
        <taxon>Bacteria</taxon>
        <taxon>Bacillati</taxon>
        <taxon>Bacillota</taxon>
        <taxon>Bacilli</taxon>
        <taxon>Lactobacillales</taxon>
        <taxon>Enterococcaceae</taxon>
        <taxon>Enterococcus</taxon>
    </lineage>
</organism>
<protein>
    <submittedName>
        <fullName evidence="2">Uncharacterized protein</fullName>
    </submittedName>
</protein>
<dbReference type="EMBL" id="JARPYR010000018">
    <property type="protein sequence ID" value="MDT2597230.1"/>
    <property type="molecule type" value="Genomic_DNA"/>
</dbReference>
<evidence type="ECO:0000313" key="1">
    <source>
        <dbReference type="EMBL" id="MDT2597230.1"/>
    </source>
</evidence>
<sequence length="95" mass="10681">MKAKDLLTAIQIDAAGELKQLSSYNYVFITEGEKQTNQLAVKVEEAKIVLHKQQGNSLTLNELIQVLNEAKEAEIFFEEQLIFGYKLIKQGIVLG</sequence>
<name>A0AAW8TMX3_9ENTE</name>
<evidence type="ECO:0000313" key="3">
    <source>
        <dbReference type="Proteomes" id="UP001245561"/>
    </source>
</evidence>
<accession>A0AAW8TMX3</accession>
<evidence type="ECO:0000313" key="4">
    <source>
        <dbReference type="Proteomes" id="UP001256547"/>
    </source>
</evidence>
<evidence type="ECO:0000313" key="2">
    <source>
        <dbReference type="EMBL" id="MDT2638009.1"/>
    </source>
</evidence>